<dbReference type="PANTHER" id="PTHR46586:SF3">
    <property type="entry name" value="ANKYRIN REPEAT-CONTAINING PROTEIN"/>
    <property type="match status" value="1"/>
</dbReference>
<feature type="non-terminal residue" evidence="1">
    <location>
        <position position="165"/>
    </location>
</feature>
<dbReference type="Gene3D" id="1.25.40.20">
    <property type="entry name" value="Ankyrin repeat-containing domain"/>
    <property type="match status" value="1"/>
</dbReference>
<evidence type="ECO:0000313" key="2">
    <source>
        <dbReference type="Proteomes" id="UP000002640"/>
    </source>
</evidence>
<dbReference type="PANTHER" id="PTHR46586">
    <property type="entry name" value="ANKYRIN REPEAT-CONTAINING PROTEIN"/>
    <property type="match status" value="1"/>
</dbReference>
<dbReference type="KEGG" id="psoj:PHYSODRAFT_449873"/>
<dbReference type="GeneID" id="20652903"/>
<dbReference type="RefSeq" id="XP_009527338.1">
    <property type="nucleotide sequence ID" value="XM_009529043.1"/>
</dbReference>
<dbReference type="InterPro" id="IPR052050">
    <property type="entry name" value="SecEffector_AnkRepeat"/>
</dbReference>
<evidence type="ECO:0000313" key="1">
    <source>
        <dbReference type="EMBL" id="EGZ18280.1"/>
    </source>
</evidence>
<accession>G4ZJR0</accession>
<dbReference type="InterPro" id="IPR036770">
    <property type="entry name" value="Ankyrin_rpt-contain_sf"/>
</dbReference>
<dbReference type="Proteomes" id="UP000002640">
    <property type="component" value="Unassembled WGS sequence"/>
</dbReference>
<dbReference type="AlphaFoldDB" id="G4ZJR0"/>
<evidence type="ECO:0008006" key="3">
    <source>
        <dbReference type="Google" id="ProtNLM"/>
    </source>
</evidence>
<dbReference type="InParanoid" id="G4ZJR0"/>
<dbReference type="SMR" id="G4ZJR0"/>
<dbReference type="EMBL" id="JH159154">
    <property type="protein sequence ID" value="EGZ18280.1"/>
    <property type="molecule type" value="Genomic_DNA"/>
</dbReference>
<dbReference type="SUPFAM" id="SSF140860">
    <property type="entry name" value="Pseudo ankyrin repeat-like"/>
    <property type="match status" value="1"/>
</dbReference>
<reference evidence="1 2" key="1">
    <citation type="journal article" date="2006" name="Science">
        <title>Phytophthora genome sequences uncover evolutionary origins and mechanisms of pathogenesis.</title>
        <authorList>
            <person name="Tyler B.M."/>
            <person name="Tripathy S."/>
            <person name="Zhang X."/>
            <person name="Dehal P."/>
            <person name="Jiang R.H."/>
            <person name="Aerts A."/>
            <person name="Arredondo F.D."/>
            <person name="Baxter L."/>
            <person name="Bensasson D."/>
            <person name="Beynon J.L."/>
            <person name="Chapman J."/>
            <person name="Damasceno C.M."/>
            <person name="Dorrance A.E."/>
            <person name="Dou D."/>
            <person name="Dickerman A.W."/>
            <person name="Dubchak I.L."/>
            <person name="Garbelotto M."/>
            <person name="Gijzen M."/>
            <person name="Gordon S.G."/>
            <person name="Govers F."/>
            <person name="Grunwald N.J."/>
            <person name="Huang W."/>
            <person name="Ivors K.L."/>
            <person name="Jones R.W."/>
            <person name="Kamoun S."/>
            <person name="Krampis K."/>
            <person name="Lamour K.H."/>
            <person name="Lee M.K."/>
            <person name="McDonald W.H."/>
            <person name="Medina M."/>
            <person name="Meijer H.J."/>
            <person name="Nordberg E.K."/>
            <person name="Maclean D.J."/>
            <person name="Ospina-Giraldo M.D."/>
            <person name="Morris P.F."/>
            <person name="Phuntumart V."/>
            <person name="Putnam N.H."/>
            <person name="Rash S."/>
            <person name="Rose J.K."/>
            <person name="Sakihama Y."/>
            <person name="Salamov A.A."/>
            <person name="Savidor A."/>
            <person name="Scheuring C.F."/>
            <person name="Smith B.M."/>
            <person name="Sobral B.W."/>
            <person name="Terry A."/>
            <person name="Torto-Alalibo T.A."/>
            <person name="Win J."/>
            <person name="Xu Z."/>
            <person name="Zhang H."/>
            <person name="Grigoriev I.V."/>
            <person name="Rokhsar D.S."/>
            <person name="Boore J.L."/>
        </authorList>
    </citation>
    <scope>NUCLEOTIDE SEQUENCE [LARGE SCALE GENOMIC DNA]</scope>
    <source>
        <strain evidence="1 2">P6497</strain>
    </source>
</reference>
<gene>
    <name evidence="1" type="ORF">PHYSODRAFT_449873</name>
</gene>
<organism evidence="1 2">
    <name type="scientific">Phytophthora sojae (strain P6497)</name>
    <name type="common">Soybean stem and root rot agent</name>
    <name type="synonym">Phytophthora megasperma f. sp. glycines</name>
    <dbReference type="NCBI Taxonomy" id="1094619"/>
    <lineage>
        <taxon>Eukaryota</taxon>
        <taxon>Sar</taxon>
        <taxon>Stramenopiles</taxon>
        <taxon>Oomycota</taxon>
        <taxon>Peronosporomycetes</taxon>
        <taxon>Peronosporales</taxon>
        <taxon>Peronosporaceae</taxon>
        <taxon>Phytophthora</taxon>
    </lineage>
</organism>
<proteinExistence type="predicted"/>
<keyword evidence="2" id="KW-1185">Reference proteome</keyword>
<name>G4ZJR0_PHYSP</name>
<sequence length="165" mass="18486">MEPPVLLLVQHALPPRLQAISQVGQLVNEFVLPSTIDAAVYNDLPCVLRAFEGFRPYTVGAMNGAAARGRLDILKRLRAERREGCTSVAFLDAASNGHDGVLMWLHIYYPRLQRLLPELTAAAKYGHASIVEFVLRFMRPNRSELERLLEIAAANGHLEVVRFLR</sequence>
<protein>
    <recommendedName>
        <fullName evidence="3">Ankyrin repeat-containing domain</fullName>
    </recommendedName>
</protein>